<dbReference type="Proteomes" id="UP001597417">
    <property type="component" value="Unassembled WGS sequence"/>
</dbReference>
<comment type="caution">
    <text evidence="2">The sequence shown here is derived from an EMBL/GenBank/DDBJ whole genome shotgun (WGS) entry which is preliminary data.</text>
</comment>
<accession>A0ABW5FPP6</accession>
<keyword evidence="3" id="KW-1185">Reference proteome</keyword>
<proteinExistence type="predicted"/>
<evidence type="ECO:0000313" key="3">
    <source>
        <dbReference type="Proteomes" id="UP001597417"/>
    </source>
</evidence>
<sequence>MIEVTLSPRRIQAGQDTEVTVTLTNVGEGVCRNVVFHLDLPWQIIRLSGNGQIETDRLPAGASVRGSLRVRADDVGSWPVHSSNFSYRNRYGSTVRNDDYTDLLIVEPVVRVEAPPPRLKAEVVDGILEPDRWGAFRIRLSNIGDTAVRDVSMVVRGPLRFDDTRPRWLPSLLPGDSVDFPFDVLPNETGSVPVHIELTGGYGQQDQSVQLQWAKKVTVGSAAAVRPSGPSTVLYVSANPVHTQLTYAAAEAREIRKELAVNPAFRMEERGAIGPRELTGALHNLHPRIVHLAAHGAEGYLYLEREKGHPHPVTPRAVAGLFSETTDYVECVIAGACDSEPLAQEVRRYVDYVIAVHDNLPSDVAIAFSIGFYQALAAGEPIEKAYRFGGSQVHLQLGDDFEDHPVRLYTRVGGAHAGSR</sequence>
<dbReference type="Pfam" id="PF12770">
    <property type="entry name" value="CHAT"/>
    <property type="match status" value="1"/>
</dbReference>
<dbReference type="InterPro" id="IPR024983">
    <property type="entry name" value="CHAT_dom"/>
</dbReference>
<gene>
    <name evidence="2" type="ORF">ACFSXZ_09790</name>
</gene>
<reference evidence="3" key="1">
    <citation type="journal article" date="2019" name="Int. J. Syst. Evol. Microbiol.">
        <title>The Global Catalogue of Microorganisms (GCM) 10K type strain sequencing project: providing services to taxonomists for standard genome sequencing and annotation.</title>
        <authorList>
            <consortium name="The Broad Institute Genomics Platform"/>
            <consortium name="The Broad Institute Genome Sequencing Center for Infectious Disease"/>
            <person name="Wu L."/>
            <person name="Ma J."/>
        </authorList>
    </citation>
    <scope>NUCLEOTIDE SEQUENCE [LARGE SCALE GENOMIC DNA]</scope>
    <source>
        <strain evidence="3">CGMCC 4.7645</strain>
    </source>
</reference>
<dbReference type="RefSeq" id="WP_378263562.1">
    <property type="nucleotide sequence ID" value="NZ_JBHUKR010000006.1"/>
</dbReference>
<name>A0ABW5FPP6_9PSEU</name>
<evidence type="ECO:0000259" key="1">
    <source>
        <dbReference type="Pfam" id="PF12770"/>
    </source>
</evidence>
<dbReference type="EMBL" id="JBHUKR010000006">
    <property type="protein sequence ID" value="MFD2416615.1"/>
    <property type="molecule type" value="Genomic_DNA"/>
</dbReference>
<feature type="domain" description="CHAT" evidence="1">
    <location>
        <begin position="180"/>
        <end position="387"/>
    </location>
</feature>
<organism evidence="2 3">
    <name type="scientific">Amycolatopsis pigmentata</name>
    <dbReference type="NCBI Taxonomy" id="450801"/>
    <lineage>
        <taxon>Bacteria</taxon>
        <taxon>Bacillati</taxon>
        <taxon>Actinomycetota</taxon>
        <taxon>Actinomycetes</taxon>
        <taxon>Pseudonocardiales</taxon>
        <taxon>Pseudonocardiaceae</taxon>
        <taxon>Amycolatopsis</taxon>
    </lineage>
</organism>
<evidence type="ECO:0000313" key="2">
    <source>
        <dbReference type="EMBL" id="MFD2416615.1"/>
    </source>
</evidence>
<protein>
    <submittedName>
        <fullName evidence="2">CHAT domain-containing protein</fullName>
    </submittedName>
</protein>